<evidence type="ECO:0000313" key="2">
    <source>
        <dbReference type="Proteomes" id="UP001150238"/>
    </source>
</evidence>
<gene>
    <name evidence="1" type="ORF">C8J55DRAFT_435219</name>
</gene>
<dbReference type="Proteomes" id="UP001150238">
    <property type="component" value="Unassembled WGS sequence"/>
</dbReference>
<accession>A0A9W9A1L6</accession>
<dbReference type="AlphaFoldDB" id="A0A9W9A1L6"/>
<dbReference type="EMBL" id="JANVFS010000029">
    <property type="protein sequence ID" value="KAJ4471268.1"/>
    <property type="molecule type" value="Genomic_DNA"/>
</dbReference>
<feature type="non-terminal residue" evidence="1">
    <location>
        <position position="69"/>
    </location>
</feature>
<sequence>DDEIVMVWDLNTNARGKAWGSDEVNVEGWKPIKRLSGDENGVYIGVVGISDSVEIVLSRRHVRCIGSRR</sequence>
<organism evidence="1 2">
    <name type="scientific">Lentinula lateritia</name>
    <dbReference type="NCBI Taxonomy" id="40482"/>
    <lineage>
        <taxon>Eukaryota</taxon>
        <taxon>Fungi</taxon>
        <taxon>Dikarya</taxon>
        <taxon>Basidiomycota</taxon>
        <taxon>Agaricomycotina</taxon>
        <taxon>Agaricomycetes</taxon>
        <taxon>Agaricomycetidae</taxon>
        <taxon>Agaricales</taxon>
        <taxon>Marasmiineae</taxon>
        <taxon>Omphalotaceae</taxon>
        <taxon>Lentinula</taxon>
    </lineage>
</organism>
<proteinExistence type="predicted"/>
<evidence type="ECO:0000313" key="1">
    <source>
        <dbReference type="EMBL" id="KAJ4471268.1"/>
    </source>
</evidence>
<reference evidence="1" key="2">
    <citation type="journal article" date="2023" name="Proc. Natl. Acad. Sci. U.S.A.">
        <title>A global phylogenomic analysis of the shiitake genus Lentinula.</title>
        <authorList>
            <person name="Sierra-Patev S."/>
            <person name="Min B."/>
            <person name="Naranjo-Ortiz M."/>
            <person name="Looney B."/>
            <person name="Konkel Z."/>
            <person name="Slot J.C."/>
            <person name="Sakamoto Y."/>
            <person name="Steenwyk J.L."/>
            <person name="Rokas A."/>
            <person name="Carro J."/>
            <person name="Camarero S."/>
            <person name="Ferreira P."/>
            <person name="Molpeceres G."/>
            <person name="Ruiz-Duenas F.J."/>
            <person name="Serrano A."/>
            <person name="Henrissat B."/>
            <person name="Drula E."/>
            <person name="Hughes K.W."/>
            <person name="Mata J.L."/>
            <person name="Ishikawa N.K."/>
            <person name="Vargas-Isla R."/>
            <person name="Ushijima S."/>
            <person name="Smith C.A."/>
            <person name="Donoghue J."/>
            <person name="Ahrendt S."/>
            <person name="Andreopoulos W."/>
            <person name="He G."/>
            <person name="LaButti K."/>
            <person name="Lipzen A."/>
            <person name="Ng V."/>
            <person name="Riley R."/>
            <person name="Sandor L."/>
            <person name="Barry K."/>
            <person name="Martinez A.T."/>
            <person name="Xiao Y."/>
            <person name="Gibbons J.G."/>
            <person name="Terashima K."/>
            <person name="Grigoriev I.V."/>
            <person name="Hibbett D."/>
        </authorList>
    </citation>
    <scope>NUCLEOTIDE SEQUENCE</scope>
    <source>
        <strain evidence="1">Sp2 HRB7682 ss15</strain>
    </source>
</reference>
<comment type="caution">
    <text evidence="1">The sequence shown here is derived from an EMBL/GenBank/DDBJ whole genome shotgun (WGS) entry which is preliminary data.</text>
</comment>
<reference evidence="1" key="1">
    <citation type="submission" date="2022-08" db="EMBL/GenBank/DDBJ databases">
        <authorList>
            <consortium name="DOE Joint Genome Institute"/>
            <person name="Min B."/>
            <person name="Riley R."/>
            <person name="Sierra-Patev S."/>
            <person name="Naranjo-Ortiz M."/>
            <person name="Looney B."/>
            <person name="Konkel Z."/>
            <person name="Slot J.C."/>
            <person name="Sakamoto Y."/>
            <person name="Steenwyk J.L."/>
            <person name="Rokas A."/>
            <person name="Carro J."/>
            <person name="Camarero S."/>
            <person name="Ferreira P."/>
            <person name="Molpeceres G."/>
            <person name="Ruiz-Duenas F.J."/>
            <person name="Serrano A."/>
            <person name="Henrissat B."/>
            <person name="Drula E."/>
            <person name="Hughes K.W."/>
            <person name="Mata J.L."/>
            <person name="Ishikawa N.K."/>
            <person name="Vargas-Isla R."/>
            <person name="Ushijima S."/>
            <person name="Smith C.A."/>
            <person name="Ahrendt S."/>
            <person name="Andreopoulos W."/>
            <person name="He G."/>
            <person name="Labutti K."/>
            <person name="Lipzen A."/>
            <person name="Ng V."/>
            <person name="Sandor L."/>
            <person name="Barry K."/>
            <person name="Martinez A.T."/>
            <person name="Xiao Y."/>
            <person name="Gibbons J.G."/>
            <person name="Terashima K."/>
            <person name="Hibbett D.S."/>
            <person name="Grigoriev I.V."/>
        </authorList>
    </citation>
    <scope>NUCLEOTIDE SEQUENCE</scope>
    <source>
        <strain evidence="1">Sp2 HRB7682 ss15</strain>
    </source>
</reference>
<protein>
    <submittedName>
        <fullName evidence="1">Uncharacterized protein</fullName>
    </submittedName>
</protein>
<name>A0A9W9A1L6_9AGAR</name>